<accession>A0ABQ7QXF1</accession>
<dbReference type="InterPro" id="IPR053790">
    <property type="entry name" value="P5CR-like_CS"/>
</dbReference>
<keyword evidence="9" id="KW-1185">Reference proteome</keyword>
<dbReference type="HAMAP" id="MF_01925">
    <property type="entry name" value="P5C_reductase"/>
    <property type="match status" value="1"/>
</dbReference>
<dbReference type="InterPro" id="IPR008927">
    <property type="entry name" value="6-PGluconate_DH-like_C_sf"/>
</dbReference>
<dbReference type="SUPFAM" id="SSF48179">
    <property type="entry name" value="6-phosphogluconate dehydrogenase C-terminal domain-like"/>
    <property type="match status" value="1"/>
</dbReference>
<organism evidence="8 9">
    <name type="scientific">Plutella xylostella</name>
    <name type="common">Diamondback moth</name>
    <name type="synonym">Plutella maculipennis</name>
    <dbReference type="NCBI Taxonomy" id="51655"/>
    <lineage>
        <taxon>Eukaryota</taxon>
        <taxon>Metazoa</taxon>
        <taxon>Ecdysozoa</taxon>
        <taxon>Arthropoda</taxon>
        <taxon>Hexapoda</taxon>
        <taxon>Insecta</taxon>
        <taxon>Pterygota</taxon>
        <taxon>Neoptera</taxon>
        <taxon>Endopterygota</taxon>
        <taxon>Lepidoptera</taxon>
        <taxon>Glossata</taxon>
        <taxon>Ditrysia</taxon>
        <taxon>Yponomeutoidea</taxon>
        <taxon>Plutellidae</taxon>
        <taxon>Plutella</taxon>
    </lineage>
</organism>
<dbReference type="EMBL" id="JAHIBW010000006">
    <property type="protein sequence ID" value="KAG7309717.1"/>
    <property type="molecule type" value="Genomic_DNA"/>
</dbReference>
<name>A0ABQ7QXF1_PLUXY</name>
<dbReference type="SUPFAM" id="SSF51735">
    <property type="entry name" value="NAD(P)-binding Rossmann-fold domains"/>
    <property type="match status" value="1"/>
</dbReference>
<evidence type="ECO:0000256" key="1">
    <source>
        <dbReference type="ARBA" id="ARBA00005205"/>
    </source>
</evidence>
<dbReference type="Proteomes" id="UP000823941">
    <property type="component" value="Chromosome 6"/>
</dbReference>
<reference evidence="8 9" key="1">
    <citation type="submission" date="2021-06" db="EMBL/GenBank/DDBJ databases">
        <title>A haploid diamondback moth (Plutella xylostella L.) genome assembly resolves 31 chromosomes and identifies a diamide resistance mutation.</title>
        <authorList>
            <person name="Ward C.M."/>
            <person name="Perry K.D."/>
            <person name="Baker G."/>
            <person name="Powis K."/>
            <person name="Heckel D.G."/>
            <person name="Baxter S.W."/>
        </authorList>
    </citation>
    <scope>NUCLEOTIDE SEQUENCE [LARGE SCALE GENOMIC DNA]</scope>
    <source>
        <strain evidence="8 9">LV</strain>
        <tissue evidence="8">Single pupa</tissue>
    </source>
</reference>
<evidence type="ECO:0000256" key="4">
    <source>
        <dbReference type="ARBA" id="ARBA00022650"/>
    </source>
</evidence>
<comment type="catalytic activity">
    <reaction evidence="5">
        <text>L-proline + NADP(+) = (S)-1-pyrroline-5-carboxylate + NADPH + 2 H(+)</text>
        <dbReference type="Rhea" id="RHEA:14109"/>
        <dbReference type="ChEBI" id="CHEBI:15378"/>
        <dbReference type="ChEBI" id="CHEBI:17388"/>
        <dbReference type="ChEBI" id="CHEBI:57783"/>
        <dbReference type="ChEBI" id="CHEBI:58349"/>
        <dbReference type="ChEBI" id="CHEBI:60039"/>
        <dbReference type="EC" id="1.5.1.2"/>
    </reaction>
</comment>
<dbReference type="EC" id="1.5.1.2" evidence="3 5"/>
<dbReference type="InterPro" id="IPR028939">
    <property type="entry name" value="P5C_Rdtase_cat_N"/>
</dbReference>
<dbReference type="Gene3D" id="1.10.3730.10">
    <property type="entry name" value="ProC C-terminal domain-like"/>
    <property type="match status" value="1"/>
</dbReference>
<comment type="similarity">
    <text evidence="2 5">Belongs to the pyrroline-5-carboxylate reductase family.</text>
</comment>
<keyword evidence="5" id="KW-0028">Amino-acid biosynthesis</keyword>
<dbReference type="PIRSF" id="PIRSF000193">
    <property type="entry name" value="Pyrrol-5-carb_rd"/>
    <property type="match status" value="1"/>
</dbReference>
<dbReference type="Gene3D" id="3.40.50.720">
    <property type="entry name" value="NAD(P)-binding Rossmann-like Domain"/>
    <property type="match status" value="1"/>
</dbReference>
<protein>
    <recommendedName>
        <fullName evidence="3 5">Pyrroline-5-carboxylate reductase</fullName>
        <ecNumber evidence="3 5">1.5.1.2</ecNumber>
    </recommendedName>
</protein>
<evidence type="ECO:0000256" key="3">
    <source>
        <dbReference type="ARBA" id="ARBA00012855"/>
    </source>
</evidence>
<keyword evidence="4 5" id="KW-0641">Proline biosynthesis</keyword>
<feature type="domain" description="Pyrroline-5-carboxylate reductase dimerisation" evidence="7">
    <location>
        <begin position="176"/>
        <end position="280"/>
    </location>
</feature>
<sequence length="283" mass="30158">MDFNLDLKMDFNLGFIGGGNMSTAVVKGVLKNDTHPASKIWVSGPHLENLQHWKQMGTNITNKNGELLSKCDVIFLGVKPNMLHRAVSDCITDFNNQSPKNVLFISMLAGICIDDLKKALEILPIKFKVVRTMPNTPMAVGSGACLYTPDAGVLANECQIVEKLLNSCGICERVPEYLIDSLGAVSGCGPAFMYIIIEALADGAVKQGVPRALALRFAAQTVVGSGQMVLQSGKHPGLLKDEVCSPGGSTICGVTALENGGIRATLINAVEAATQRNKEMGKK</sequence>
<dbReference type="InterPro" id="IPR036291">
    <property type="entry name" value="NAD(P)-bd_dom_sf"/>
</dbReference>
<dbReference type="InterPro" id="IPR000304">
    <property type="entry name" value="Pyrroline-COOH_reductase"/>
</dbReference>
<evidence type="ECO:0000256" key="2">
    <source>
        <dbReference type="ARBA" id="ARBA00005525"/>
    </source>
</evidence>
<evidence type="ECO:0000313" key="9">
    <source>
        <dbReference type="Proteomes" id="UP000823941"/>
    </source>
</evidence>
<evidence type="ECO:0000259" key="7">
    <source>
        <dbReference type="Pfam" id="PF14748"/>
    </source>
</evidence>
<evidence type="ECO:0000256" key="5">
    <source>
        <dbReference type="RuleBase" id="RU003903"/>
    </source>
</evidence>
<dbReference type="PANTHER" id="PTHR11645:SF69">
    <property type="entry name" value="PYRROLINE-5-CARBOXYLATE REDUCTASE"/>
    <property type="match status" value="1"/>
</dbReference>
<keyword evidence="5" id="KW-0560">Oxidoreductase</keyword>
<feature type="domain" description="Pyrroline-5-carboxylate reductase catalytic N-terminal" evidence="6">
    <location>
        <begin position="13"/>
        <end position="110"/>
    </location>
</feature>
<proteinExistence type="inferred from homology"/>
<comment type="caution">
    <text evidence="8">The sequence shown here is derived from an EMBL/GenBank/DDBJ whole genome shotgun (WGS) entry which is preliminary data.</text>
</comment>
<dbReference type="PANTHER" id="PTHR11645">
    <property type="entry name" value="PYRROLINE-5-CARBOXYLATE REDUCTASE"/>
    <property type="match status" value="1"/>
</dbReference>
<evidence type="ECO:0000313" key="8">
    <source>
        <dbReference type="EMBL" id="KAG7309717.1"/>
    </source>
</evidence>
<dbReference type="Pfam" id="PF03807">
    <property type="entry name" value="F420_oxidored"/>
    <property type="match status" value="1"/>
</dbReference>
<evidence type="ECO:0000259" key="6">
    <source>
        <dbReference type="Pfam" id="PF03807"/>
    </source>
</evidence>
<keyword evidence="5" id="KW-0521">NADP</keyword>
<dbReference type="InterPro" id="IPR029036">
    <property type="entry name" value="P5CR_dimer"/>
</dbReference>
<dbReference type="PROSITE" id="PS00521">
    <property type="entry name" value="P5CR"/>
    <property type="match status" value="1"/>
</dbReference>
<dbReference type="Pfam" id="PF14748">
    <property type="entry name" value="P5CR_dimer"/>
    <property type="match status" value="1"/>
</dbReference>
<comment type="pathway">
    <text evidence="1 5">Amino-acid biosynthesis; L-proline biosynthesis; L-proline from L-glutamate 5-semialdehyde: step 1/1.</text>
</comment>
<gene>
    <name evidence="8" type="ORF">JYU34_004210</name>
</gene>
<dbReference type="NCBIfam" id="TIGR00112">
    <property type="entry name" value="proC"/>
    <property type="match status" value="1"/>
</dbReference>